<protein>
    <submittedName>
        <fullName evidence="1">Predicted protein</fullName>
    </submittedName>
</protein>
<dbReference type="KEGG" id="lbc:LACBIDRAFT_301329"/>
<dbReference type="HOGENOM" id="CLU_1161315_0_0_1"/>
<accession>B0CNA4</accession>
<reference evidence="1 2" key="1">
    <citation type="journal article" date="2008" name="Nature">
        <title>The genome of Laccaria bicolor provides insights into mycorrhizal symbiosis.</title>
        <authorList>
            <person name="Martin F."/>
            <person name="Aerts A."/>
            <person name="Ahren D."/>
            <person name="Brun A."/>
            <person name="Danchin E.G.J."/>
            <person name="Duchaussoy F."/>
            <person name="Gibon J."/>
            <person name="Kohler A."/>
            <person name="Lindquist E."/>
            <person name="Pereda V."/>
            <person name="Salamov A."/>
            <person name="Shapiro H.J."/>
            <person name="Wuyts J."/>
            <person name="Blaudez D."/>
            <person name="Buee M."/>
            <person name="Brokstein P."/>
            <person name="Canbaeck B."/>
            <person name="Cohen D."/>
            <person name="Courty P.E."/>
            <person name="Coutinho P.M."/>
            <person name="Delaruelle C."/>
            <person name="Detter J.C."/>
            <person name="Deveau A."/>
            <person name="DiFazio S."/>
            <person name="Duplessis S."/>
            <person name="Fraissinet-Tachet L."/>
            <person name="Lucic E."/>
            <person name="Frey-Klett P."/>
            <person name="Fourrey C."/>
            <person name="Feussner I."/>
            <person name="Gay G."/>
            <person name="Grimwood J."/>
            <person name="Hoegger P.J."/>
            <person name="Jain P."/>
            <person name="Kilaru S."/>
            <person name="Labbe J."/>
            <person name="Lin Y.C."/>
            <person name="Legue V."/>
            <person name="Le Tacon F."/>
            <person name="Marmeisse R."/>
            <person name="Melayah D."/>
            <person name="Montanini B."/>
            <person name="Muratet M."/>
            <person name="Nehls U."/>
            <person name="Niculita-Hirzel H."/>
            <person name="Oudot-Le Secq M.P."/>
            <person name="Peter M."/>
            <person name="Quesneville H."/>
            <person name="Rajashekar B."/>
            <person name="Reich M."/>
            <person name="Rouhier N."/>
            <person name="Schmutz J."/>
            <person name="Yin T."/>
            <person name="Chalot M."/>
            <person name="Henrissat B."/>
            <person name="Kuees U."/>
            <person name="Lucas S."/>
            <person name="Van de Peer Y."/>
            <person name="Podila G.K."/>
            <person name="Polle A."/>
            <person name="Pukkila P.J."/>
            <person name="Richardson P.M."/>
            <person name="Rouze P."/>
            <person name="Sanders I.R."/>
            <person name="Stajich J.E."/>
            <person name="Tunlid A."/>
            <person name="Tuskan G."/>
            <person name="Grigoriev I.V."/>
        </authorList>
    </citation>
    <scope>NUCLEOTIDE SEQUENCE [LARGE SCALE GENOMIC DNA]</scope>
    <source>
        <strain evidence="2">S238N-H82 / ATCC MYA-4686</strain>
    </source>
</reference>
<dbReference type="GeneID" id="6069557"/>
<sequence length="239" mass="26774">MVLNLVKLIPRLILLDLWISTNNFTPEHLEELLERPIPRLTYLSLSYLIKYSPSAVFRSQLLPTLKGAYFDSTLIAISRWPPSALATISIVQDPVPQEEQSRPAFAQLIVFFRLQPSVSILIHSKSLSSSLTSVRLRVPSRPVASAFCLSASAALTLDTHTLSISELIFIDLCTSPVLNSEIDTFSVRFKTLIENLQHVRSPHCVLLLHHQQGSKREPGLCLFHQPFPQACQMQLGRPG</sequence>
<dbReference type="OrthoDB" id="3353982at2759"/>
<dbReference type="RefSeq" id="XP_001874104.1">
    <property type="nucleotide sequence ID" value="XM_001874069.1"/>
</dbReference>
<keyword evidence="2" id="KW-1185">Reference proteome</keyword>
<proteinExistence type="predicted"/>
<evidence type="ECO:0000313" key="1">
    <source>
        <dbReference type="EMBL" id="EDR15896.1"/>
    </source>
</evidence>
<evidence type="ECO:0000313" key="2">
    <source>
        <dbReference type="Proteomes" id="UP000001194"/>
    </source>
</evidence>
<organism evidence="2">
    <name type="scientific">Laccaria bicolor (strain S238N-H82 / ATCC MYA-4686)</name>
    <name type="common">Bicoloured deceiver</name>
    <name type="synonym">Laccaria laccata var. bicolor</name>
    <dbReference type="NCBI Taxonomy" id="486041"/>
    <lineage>
        <taxon>Eukaryota</taxon>
        <taxon>Fungi</taxon>
        <taxon>Dikarya</taxon>
        <taxon>Basidiomycota</taxon>
        <taxon>Agaricomycotina</taxon>
        <taxon>Agaricomycetes</taxon>
        <taxon>Agaricomycetidae</taxon>
        <taxon>Agaricales</taxon>
        <taxon>Agaricineae</taxon>
        <taxon>Hydnangiaceae</taxon>
        <taxon>Laccaria</taxon>
    </lineage>
</organism>
<dbReference type="Proteomes" id="UP000001194">
    <property type="component" value="Unassembled WGS sequence"/>
</dbReference>
<gene>
    <name evidence="1" type="ORF">LACBIDRAFT_301329</name>
</gene>
<name>B0CNA4_LACBS</name>
<dbReference type="InParanoid" id="B0CNA4"/>
<dbReference type="AlphaFoldDB" id="B0CNA4"/>
<dbReference type="EMBL" id="DS547091">
    <property type="protein sequence ID" value="EDR15896.1"/>
    <property type="molecule type" value="Genomic_DNA"/>
</dbReference>